<evidence type="ECO:0000313" key="2">
    <source>
        <dbReference type="EMBL" id="MFC3689186.1"/>
    </source>
</evidence>
<name>A0ABV7WH51_9MICO</name>
<proteinExistence type="predicted"/>
<evidence type="ECO:0000313" key="3">
    <source>
        <dbReference type="Proteomes" id="UP001595685"/>
    </source>
</evidence>
<gene>
    <name evidence="2" type="ORF">ACFOLH_12610</name>
</gene>
<dbReference type="Proteomes" id="UP001595685">
    <property type="component" value="Unassembled WGS sequence"/>
</dbReference>
<dbReference type="EMBL" id="JBHRWW010000008">
    <property type="protein sequence ID" value="MFC3689186.1"/>
    <property type="molecule type" value="Genomic_DNA"/>
</dbReference>
<dbReference type="SUPFAM" id="SSF102712">
    <property type="entry name" value="JAB1/MPN domain"/>
    <property type="match status" value="1"/>
</dbReference>
<protein>
    <recommendedName>
        <fullName evidence="4">JAB domain-containing protein</fullName>
    </recommendedName>
</protein>
<keyword evidence="3" id="KW-1185">Reference proteome</keyword>
<comment type="caution">
    <text evidence="2">The sequence shown here is derived from an EMBL/GenBank/DDBJ whole genome shotgun (WGS) entry which is preliminary data.</text>
</comment>
<dbReference type="RefSeq" id="WP_340288355.1">
    <property type="nucleotide sequence ID" value="NZ_JBBEOI010000002.1"/>
</dbReference>
<sequence>MSTTVRVPDAVWQDLLGLFEQHQPGVERIAYLDGFRVDENGYPGSAGDAEVYIATTVVVPDALLRRGNYVVPAEAISRAGQHLRTRRMTRVAQVHSHGDDWVEHSGTDDERAYSQRPGSLSIVVPFHGTERPDISDCGVHLRTTSGWQRVPAESVITTIPSALDHRSTTWTPRPNPTPSGGTSSPFRAWTRSVLRRLGPST</sequence>
<feature type="region of interest" description="Disordered" evidence="1">
    <location>
        <begin position="165"/>
        <end position="187"/>
    </location>
</feature>
<accession>A0ABV7WH51</accession>
<organism evidence="2 3">
    <name type="scientific">Aquipuribacter hungaricus</name>
    <dbReference type="NCBI Taxonomy" id="545624"/>
    <lineage>
        <taxon>Bacteria</taxon>
        <taxon>Bacillati</taxon>
        <taxon>Actinomycetota</taxon>
        <taxon>Actinomycetes</taxon>
        <taxon>Micrococcales</taxon>
        <taxon>Intrasporangiaceae</taxon>
        <taxon>Aquipuribacter</taxon>
    </lineage>
</organism>
<evidence type="ECO:0008006" key="4">
    <source>
        <dbReference type="Google" id="ProtNLM"/>
    </source>
</evidence>
<reference evidence="3" key="1">
    <citation type="journal article" date="2019" name="Int. J. Syst. Evol. Microbiol.">
        <title>The Global Catalogue of Microorganisms (GCM) 10K type strain sequencing project: providing services to taxonomists for standard genome sequencing and annotation.</title>
        <authorList>
            <consortium name="The Broad Institute Genomics Platform"/>
            <consortium name="The Broad Institute Genome Sequencing Center for Infectious Disease"/>
            <person name="Wu L."/>
            <person name="Ma J."/>
        </authorList>
    </citation>
    <scope>NUCLEOTIDE SEQUENCE [LARGE SCALE GENOMIC DNA]</scope>
    <source>
        <strain evidence="3">NCAIM B.02333</strain>
    </source>
</reference>
<evidence type="ECO:0000256" key="1">
    <source>
        <dbReference type="SAM" id="MobiDB-lite"/>
    </source>
</evidence>